<evidence type="ECO:0000313" key="1">
    <source>
        <dbReference type="EMBL" id="KKN48313.1"/>
    </source>
</evidence>
<name>A0A0F9U3W4_9ZZZZ</name>
<accession>A0A0F9U3W4</accession>
<reference evidence="1" key="1">
    <citation type="journal article" date="2015" name="Nature">
        <title>Complex archaea that bridge the gap between prokaryotes and eukaryotes.</title>
        <authorList>
            <person name="Spang A."/>
            <person name="Saw J.H."/>
            <person name="Jorgensen S.L."/>
            <person name="Zaremba-Niedzwiedzka K."/>
            <person name="Martijn J."/>
            <person name="Lind A.E."/>
            <person name="van Eijk R."/>
            <person name="Schleper C."/>
            <person name="Guy L."/>
            <person name="Ettema T.J."/>
        </authorList>
    </citation>
    <scope>NUCLEOTIDE SEQUENCE</scope>
</reference>
<proteinExistence type="predicted"/>
<dbReference type="EMBL" id="LAZR01001226">
    <property type="protein sequence ID" value="KKN48313.1"/>
    <property type="molecule type" value="Genomic_DNA"/>
</dbReference>
<dbReference type="AlphaFoldDB" id="A0A0F9U3W4"/>
<gene>
    <name evidence="1" type="ORF">LCGC14_0654050</name>
</gene>
<comment type="caution">
    <text evidence="1">The sequence shown here is derived from an EMBL/GenBank/DDBJ whole genome shotgun (WGS) entry which is preliminary data.</text>
</comment>
<organism evidence="1">
    <name type="scientific">marine sediment metagenome</name>
    <dbReference type="NCBI Taxonomy" id="412755"/>
    <lineage>
        <taxon>unclassified sequences</taxon>
        <taxon>metagenomes</taxon>
        <taxon>ecological metagenomes</taxon>
    </lineage>
</organism>
<protein>
    <submittedName>
        <fullName evidence="1">Uncharacterized protein</fullName>
    </submittedName>
</protein>
<sequence length="41" mass="4718">MHMLNSRDNNTFKENPTHIQEANGINDALFESKLVTNRFLG</sequence>